<evidence type="ECO:0000259" key="8">
    <source>
        <dbReference type="PROSITE" id="PS50893"/>
    </source>
</evidence>
<dbReference type="SMART" id="SM00382">
    <property type="entry name" value="AAA"/>
    <property type="match status" value="2"/>
</dbReference>
<keyword evidence="6" id="KW-0547">Nucleotide-binding</keyword>
<keyword evidence="3" id="KW-0472">Membrane</keyword>
<evidence type="ECO:0000256" key="6">
    <source>
        <dbReference type="ARBA" id="ARBA00022741"/>
    </source>
</evidence>
<dbReference type="Pfam" id="PF00005">
    <property type="entry name" value="ABC_tran"/>
    <property type="match status" value="2"/>
</dbReference>
<evidence type="ECO:0000256" key="3">
    <source>
        <dbReference type="ARBA" id="ARBA00022519"/>
    </source>
</evidence>
<gene>
    <name evidence="9" type="primary">mglA_10</name>
    <name evidence="9" type="ORF">LMG28138_05133</name>
</gene>
<feature type="domain" description="ABC transporter" evidence="8">
    <location>
        <begin position="261"/>
        <end position="505"/>
    </location>
</feature>
<dbReference type="SUPFAM" id="SSF52540">
    <property type="entry name" value="P-loop containing nucleoside triphosphate hydrolases"/>
    <property type="match status" value="2"/>
</dbReference>
<evidence type="ECO:0000256" key="4">
    <source>
        <dbReference type="ARBA" id="ARBA00022597"/>
    </source>
</evidence>
<keyword evidence="7 9" id="KW-0067">ATP-binding</keyword>
<dbReference type="PANTHER" id="PTHR43790">
    <property type="entry name" value="CARBOHYDRATE TRANSPORT ATP-BINDING PROTEIN MG119-RELATED"/>
    <property type="match status" value="1"/>
</dbReference>
<dbReference type="RefSeq" id="WP_175107717.1">
    <property type="nucleotide sequence ID" value="NZ_CADIKM010000046.1"/>
</dbReference>
<dbReference type="InterPro" id="IPR027417">
    <property type="entry name" value="P-loop_NTPase"/>
</dbReference>
<dbReference type="PANTHER" id="PTHR43790:SF9">
    <property type="entry name" value="GALACTOFURANOSE TRANSPORTER ATP-BINDING PROTEIN YTFR"/>
    <property type="match status" value="1"/>
</dbReference>
<dbReference type="InterPro" id="IPR003439">
    <property type="entry name" value="ABC_transporter-like_ATP-bd"/>
</dbReference>
<evidence type="ECO:0000313" key="9">
    <source>
        <dbReference type="EMBL" id="CAB3802111.1"/>
    </source>
</evidence>
<accession>A0A6S7BTJ6</accession>
<dbReference type="InterPro" id="IPR003593">
    <property type="entry name" value="AAA+_ATPase"/>
</dbReference>
<dbReference type="Proteomes" id="UP000494115">
    <property type="component" value="Unassembled WGS sequence"/>
</dbReference>
<keyword evidence="2" id="KW-1003">Cell membrane</keyword>
<keyword evidence="1" id="KW-0813">Transport</keyword>
<dbReference type="GO" id="GO:0016887">
    <property type="term" value="F:ATP hydrolysis activity"/>
    <property type="evidence" value="ECO:0007669"/>
    <property type="project" value="InterPro"/>
</dbReference>
<feature type="domain" description="ABC transporter" evidence="8">
    <location>
        <begin position="7"/>
        <end position="244"/>
    </location>
</feature>
<evidence type="ECO:0000256" key="1">
    <source>
        <dbReference type="ARBA" id="ARBA00022448"/>
    </source>
</evidence>
<keyword evidence="4" id="KW-0762">Sugar transport</keyword>
<evidence type="ECO:0000313" key="10">
    <source>
        <dbReference type="Proteomes" id="UP000494115"/>
    </source>
</evidence>
<keyword evidence="5" id="KW-0677">Repeat</keyword>
<sequence>MTAQPLAEFKQISKTYPNGTVALSEVSFSIEAGDIHAICGENGAGKSTLMKILFGLERPSSGSLVIEGVPTVFASPRDAGAHGIGMVHQHFSLLPSLTVAENIVLGYEPRIGGVLFDRRKARKTVQGLSDRYGLSVDPDALVSSLSVAMQQKVEILKALSREARLLILDEPTAVLTPVETEELFERLIALKREGVTTLFISHKLKEVRALASDVTVLRNGKVSGSAALRDVTDAEITRLAMGRTIAPAKRDTQRARGAVSVSIRNLTRNDLEPAMRVSDICLDIHAGQVIGVAGVDGAGQEGLVRLLSGETQPQHGEIEFNGHQVAGASKAALRKLGFAHLPADRFRAGSAPLLNLMENAIAGAHRSRALNRGPLLRRGAAMEATRKMIETYGVRCSGPTQRIGTLSGGNVQKLVAAREFGSRPSFLIAEEPTRGIDVQAASFVHEQLLALADTGAAILLLTSDLDELIRLSDHIVVMFGGKIVSRIDNYEGLSPEHLGAAMLGLETEYAQ</sequence>
<proteinExistence type="predicted"/>
<dbReference type="InterPro" id="IPR050107">
    <property type="entry name" value="ABC_carbohydrate_import_ATPase"/>
</dbReference>
<evidence type="ECO:0000256" key="5">
    <source>
        <dbReference type="ARBA" id="ARBA00022737"/>
    </source>
</evidence>
<protein>
    <submittedName>
        <fullName evidence="9">Galactose/methyl galactoside import ATP-binding protein MglA</fullName>
    </submittedName>
</protein>
<keyword evidence="3" id="KW-0997">Cell inner membrane</keyword>
<name>A0A6S7BTJ6_9BURK</name>
<organism evidence="9 10">
    <name type="scientific">Pararobbsia alpina</name>
    <dbReference type="NCBI Taxonomy" id="621374"/>
    <lineage>
        <taxon>Bacteria</taxon>
        <taxon>Pseudomonadati</taxon>
        <taxon>Pseudomonadota</taxon>
        <taxon>Betaproteobacteria</taxon>
        <taxon>Burkholderiales</taxon>
        <taxon>Burkholderiaceae</taxon>
        <taxon>Pararobbsia</taxon>
    </lineage>
</organism>
<dbReference type="CDD" id="cd03215">
    <property type="entry name" value="ABC_Carb_Monos_II"/>
    <property type="match status" value="1"/>
</dbReference>
<reference evidence="9 10" key="1">
    <citation type="submission" date="2020-04" db="EMBL/GenBank/DDBJ databases">
        <authorList>
            <person name="De Canck E."/>
        </authorList>
    </citation>
    <scope>NUCLEOTIDE SEQUENCE [LARGE SCALE GENOMIC DNA]</scope>
    <source>
        <strain evidence="9 10">LMG 28138</strain>
    </source>
</reference>
<dbReference type="CDD" id="cd03216">
    <property type="entry name" value="ABC_Carb_Monos_I"/>
    <property type="match status" value="1"/>
</dbReference>
<dbReference type="GO" id="GO:0005524">
    <property type="term" value="F:ATP binding"/>
    <property type="evidence" value="ECO:0007669"/>
    <property type="project" value="UniProtKB-KW"/>
</dbReference>
<dbReference type="PROSITE" id="PS50893">
    <property type="entry name" value="ABC_TRANSPORTER_2"/>
    <property type="match status" value="2"/>
</dbReference>
<evidence type="ECO:0000256" key="2">
    <source>
        <dbReference type="ARBA" id="ARBA00022475"/>
    </source>
</evidence>
<dbReference type="Gene3D" id="3.40.50.300">
    <property type="entry name" value="P-loop containing nucleotide triphosphate hydrolases"/>
    <property type="match status" value="2"/>
</dbReference>
<dbReference type="EMBL" id="CADIKM010000046">
    <property type="protein sequence ID" value="CAB3802111.1"/>
    <property type="molecule type" value="Genomic_DNA"/>
</dbReference>
<keyword evidence="10" id="KW-1185">Reference proteome</keyword>
<dbReference type="AlphaFoldDB" id="A0A6S7BTJ6"/>
<evidence type="ECO:0000256" key="7">
    <source>
        <dbReference type="ARBA" id="ARBA00022840"/>
    </source>
</evidence>